<feature type="region of interest" description="Disordered" evidence="1">
    <location>
        <begin position="1"/>
        <end position="57"/>
    </location>
</feature>
<sequence>MLYANWDILSTSWAPPAGSKPRPAEKPGKPENTYRQKYTSPRGTSGSNPSTESNTNSIRKATDKYANAMQGIKATTESSTPYQMLNKQLHLLLPTHEMWELPTPLIAAIKPSKEMRYGVTRSTSEVYGNYPLVLDHNILILQQISLYAKTVIATNSNDVAENYCPFGYHKTALSFEVHEFKQGVRAQSGIFSTDLATIRKEVNDLSEDLDVKLDVIHNVLLEFRVETQGQLASLSTNLAELIAFVTKGRDDKKVEVGSSHGRGQPPPGDGGNSGSRSEPSRKRGSSGSRQKSWRYWLNE</sequence>
<evidence type="ECO:0000256" key="1">
    <source>
        <dbReference type="SAM" id="MobiDB-lite"/>
    </source>
</evidence>
<keyword evidence="3" id="KW-1185">Reference proteome</keyword>
<protein>
    <submittedName>
        <fullName evidence="2">Uncharacterized protein</fullName>
    </submittedName>
</protein>
<name>A0A2Z7DAC5_9LAMI</name>
<dbReference type="AlphaFoldDB" id="A0A2Z7DAC5"/>
<gene>
    <name evidence="2" type="ORF">F511_33893</name>
</gene>
<reference evidence="2 3" key="1">
    <citation type="journal article" date="2015" name="Proc. Natl. Acad. Sci. U.S.A.">
        <title>The resurrection genome of Boea hygrometrica: A blueprint for survival of dehydration.</title>
        <authorList>
            <person name="Xiao L."/>
            <person name="Yang G."/>
            <person name="Zhang L."/>
            <person name="Yang X."/>
            <person name="Zhao S."/>
            <person name="Ji Z."/>
            <person name="Zhou Q."/>
            <person name="Hu M."/>
            <person name="Wang Y."/>
            <person name="Chen M."/>
            <person name="Xu Y."/>
            <person name="Jin H."/>
            <person name="Xiao X."/>
            <person name="Hu G."/>
            <person name="Bao F."/>
            <person name="Hu Y."/>
            <person name="Wan P."/>
            <person name="Li L."/>
            <person name="Deng X."/>
            <person name="Kuang T."/>
            <person name="Xiang C."/>
            <person name="Zhu J.K."/>
            <person name="Oliver M.J."/>
            <person name="He Y."/>
        </authorList>
    </citation>
    <scope>NUCLEOTIDE SEQUENCE [LARGE SCALE GENOMIC DNA]</scope>
    <source>
        <strain evidence="3">cv. XS01</strain>
    </source>
</reference>
<feature type="compositionally biased region" description="Basic and acidic residues" evidence="1">
    <location>
        <begin position="22"/>
        <end position="34"/>
    </location>
</feature>
<evidence type="ECO:0000313" key="3">
    <source>
        <dbReference type="Proteomes" id="UP000250235"/>
    </source>
</evidence>
<feature type="compositionally biased region" description="Polar residues" evidence="1">
    <location>
        <begin position="35"/>
        <end position="57"/>
    </location>
</feature>
<dbReference type="EMBL" id="KQ987786">
    <property type="protein sequence ID" value="KZV56799.1"/>
    <property type="molecule type" value="Genomic_DNA"/>
</dbReference>
<feature type="compositionally biased region" description="Low complexity" evidence="1">
    <location>
        <begin position="285"/>
        <end position="299"/>
    </location>
</feature>
<organism evidence="2 3">
    <name type="scientific">Dorcoceras hygrometricum</name>
    <dbReference type="NCBI Taxonomy" id="472368"/>
    <lineage>
        <taxon>Eukaryota</taxon>
        <taxon>Viridiplantae</taxon>
        <taxon>Streptophyta</taxon>
        <taxon>Embryophyta</taxon>
        <taxon>Tracheophyta</taxon>
        <taxon>Spermatophyta</taxon>
        <taxon>Magnoliopsida</taxon>
        <taxon>eudicotyledons</taxon>
        <taxon>Gunneridae</taxon>
        <taxon>Pentapetalae</taxon>
        <taxon>asterids</taxon>
        <taxon>lamiids</taxon>
        <taxon>Lamiales</taxon>
        <taxon>Gesneriaceae</taxon>
        <taxon>Didymocarpoideae</taxon>
        <taxon>Trichosporeae</taxon>
        <taxon>Loxocarpinae</taxon>
        <taxon>Dorcoceras</taxon>
    </lineage>
</organism>
<evidence type="ECO:0000313" key="2">
    <source>
        <dbReference type="EMBL" id="KZV56799.1"/>
    </source>
</evidence>
<proteinExistence type="predicted"/>
<dbReference type="Proteomes" id="UP000250235">
    <property type="component" value="Unassembled WGS sequence"/>
</dbReference>
<feature type="region of interest" description="Disordered" evidence="1">
    <location>
        <begin position="253"/>
        <end position="299"/>
    </location>
</feature>
<accession>A0A2Z7DAC5</accession>